<evidence type="ECO:0000313" key="4">
    <source>
        <dbReference type="EMBL" id="CAF0778794.1"/>
    </source>
</evidence>
<comment type="function">
    <text evidence="1">Non-lysosomal glucosylceramidase that catalyzes the hydrolysis of glucosylceramide (GlcCer) to free glucose and ceramide.</text>
</comment>
<feature type="domain" description="Glycosyl-hydrolase family 116 N-terminal" evidence="3">
    <location>
        <begin position="136"/>
        <end position="438"/>
    </location>
</feature>
<organism evidence="4 6">
    <name type="scientific">Didymodactylos carnosus</name>
    <dbReference type="NCBI Taxonomy" id="1234261"/>
    <lineage>
        <taxon>Eukaryota</taxon>
        <taxon>Metazoa</taxon>
        <taxon>Spiralia</taxon>
        <taxon>Gnathifera</taxon>
        <taxon>Rotifera</taxon>
        <taxon>Eurotatoria</taxon>
        <taxon>Bdelloidea</taxon>
        <taxon>Philodinida</taxon>
        <taxon>Philodinidae</taxon>
        <taxon>Didymodactylos</taxon>
    </lineage>
</organism>
<dbReference type="GO" id="GO:0004348">
    <property type="term" value="F:glucosylceramidase activity"/>
    <property type="evidence" value="ECO:0007669"/>
    <property type="project" value="UniProtKB-EC"/>
</dbReference>
<dbReference type="Gene3D" id="1.50.10.10">
    <property type="match status" value="1"/>
</dbReference>
<reference evidence="4" key="1">
    <citation type="submission" date="2021-02" db="EMBL/GenBank/DDBJ databases">
        <authorList>
            <person name="Nowell W R."/>
        </authorList>
    </citation>
    <scope>NUCLEOTIDE SEQUENCE</scope>
</reference>
<name>A0A813R622_9BILA</name>
<dbReference type="GO" id="GO:0006680">
    <property type="term" value="P:glucosylceramide catabolic process"/>
    <property type="evidence" value="ECO:0007669"/>
    <property type="project" value="InterPro"/>
</dbReference>
<evidence type="ECO:0000256" key="1">
    <source>
        <dbReference type="PIRNR" id="PIRNR028944"/>
    </source>
</evidence>
<dbReference type="SUPFAM" id="SSF48208">
    <property type="entry name" value="Six-hairpin glycosidases"/>
    <property type="match status" value="1"/>
</dbReference>
<dbReference type="InterPro" id="IPR014551">
    <property type="entry name" value="B_Glucosidase_GBA2-typ"/>
</dbReference>
<dbReference type="GO" id="GO:0016020">
    <property type="term" value="C:membrane"/>
    <property type="evidence" value="ECO:0007669"/>
    <property type="project" value="InterPro"/>
</dbReference>
<accession>A0A813R622</accession>
<dbReference type="EMBL" id="CAJNOQ010000257">
    <property type="protein sequence ID" value="CAF0778794.1"/>
    <property type="molecule type" value="Genomic_DNA"/>
</dbReference>
<dbReference type="Proteomes" id="UP000663829">
    <property type="component" value="Unassembled WGS sequence"/>
</dbReference>
<dbReference type="GO" id="GO:0005975">
    <property type="term" value="P:carbohydrate metabolic process"/>
    <property type="evidence" value="ECO:0007669"/>
    <property type="project" value="InterPro"/>
</dbReference>
<sequence length="885" mass="102878">MKRAAYRLSDPHFYQSSRWLQSLWEKRRTAATGATMNAAQTTECYTEWSNSLKTDCVVQYKIMTSVDEITLNENKVILNNLIPKYNWNVRFDKRFDQQWKPFLRPRPNQVLEYIPLLTRYMKYYLQMKKLKRRPRVPIGGLGCGTIGRGFRGEFCRYQLCPGLYEFQIVEANTFTVCVRRHNLTTYTQVLTPYQLTKNGFQTWKSAYPKECGNYYGLYPQSWTVYDLPGQNIKLLCKQLSPVIPHDYKDSSLPIAVFDWYIENLNDEPVEVSLMFIWQSGSASQEFSCTNVTHEFITTSHGHGFSINQLLREMKLEYCVVAKQESDNSITVKTNFDPDSEKSGQALWYDLISDGQLDENQKEFPQKSSVGTASCVCVQTTVQPQEIKTTEFVLAWHMPIVKFGCAQESYKRWYTKFFNESELCGAHLCSYAMESKSKWEIAIQQWQQPILDDEELPDWYKSALFNELYFVSDGGTVWFDVSNDEKVSNHIRKWGRFAYLEGQEYRMYNTYDVHFYASFALIMNWPELELSIQYDFADTIYKETEETRIYLFHGSIALIKSLHCIPHDLGDPDEEPWLKLNAYSVHDTSDWKDLNIKYLLQIYRDYVYTKNKQFLIDVWPTVKLVTDRIKTFDTDGDGLVDNGGFADQTYDAWKATGASAYCGGLHVASLRACIEMARVMNDLQAVEEYDMWLEKAKKSLNEKLWNGQYYDYDSSQSRHHNSIMSDQLSGFWYLRLCGHQYEEFDKEHVDSILHTIFKINVMQFGDGKLGAVNGMTSDGQLETASIQSEEVWTGVNYSLSATMIMEVSSTFPINMTHEAFLTSEGIYNTCYNLAGLSFQTPEALMKTKTFRSCGYMRALAIWSMQKAIELTRSYKQKNHIENDNLS</sequence>
<dbReference type="PANTHER" id="PTHR12654">
    <property type="entry name" value="BILE ACID BETA-GLUCOSIDASE-RELATED"/>
    <property type="match status" value="1"/>
</dbReference>
<dbReference type="InterPro" id="IPR006775">
    <property type="entry name" value="GH116_catalytic"/>
</dbReference>
<gene>
    <name evidence="4" type="ORF">GPM918_LOCUS2345</name>
    <name evidence="5" type="ORF">SRO942_LOCUS2345</name>
</gene>
<evidence type="ECO:0000313" key="5">
    <source>
        <dbReference type="EMBL" id="CAF3561744.1"/>
    </source>
</evidence>
<proteinExistence type="inferred from homology"/>
<keyword evidence="1" id="KW-0443">Lipid metabolism</keyword>
<dbReference type="AlphaFoldDB" id="A0A813R622"/>
<keyword evidence="1" id="KW-0472">Membrane</keyword>
<dbReference type="InterPro" id="IPR052566">
    <property type="entry name" value="Non-lysos_glucosylceramidase"/>
</dbReference>
<evidence type="ECO:0000259" key="3">
    <source>
        <dbReference type="Pfam" id="PF12215"/>
    </source>
</evidence>
<dbReference type="OrthoDB" id="730489at2759"/>
<evidence type="ECO:0000313" key="6">
    <source>
        <dbReference type="Proteomes" id="UP000663829"/>
    </source>
</evidence>
<dbReference type="GO" id="GO:0008422">
    <property type="term" value="F:beta-glucosidase activity"/>
    <property type="evidence" value="ECO:0007669"/>
    <property type="project" value="TreeGrafter"/>
</dbReference>
<dbReference type="InterPro" id="IPR012341">
    <property type="entry name" value="6hp_glycosidase-like_sf"/>
</dbReference>
<dbReference type="Proteomes" id="UP000681722">
    <property type="component" value="Unassembled WGS sequence"/>
</dbReference>
<keyword evidence="6" id="KW-1185">Reference proteome</keyword>
<dbReference type="InterPro" id="IPR008928">
    <property type="entry name" value="6-hairpin_glycosidase_sf"/>
</dbReference>
<feature type="domain" description="Glycosyl-hydrolase family 116 catalytic region" evidence="2">
    <location>
        <begin position="494"/>
        <end position="863"/>
    </location>
</feature>
<evidence type="ECO:0000259" key="2">
    <source>
        <dbReference type="Pfam" id="PF04685"/>
    </source>
</evidence>
<dbReference type="PIRSF" id="PIRSF028944">
    <property type="entry name" value="Beta_gluc_GBA2"/>
    <property type="match status" value="1"/>
</dbReference>
<dbReference type="Pfam" id="PF04685">
    <property type="entry name" value="DUF608"/>
    <property type="match status" value="1"/>
</dbReference>
<comment type="similarity">
    <text evidence="1">Belongs to the non-lysosomal glucosylceramidase family.</text>
</comment>
<protein>
    <recommendedName>
        <fullName evidence="1">Non-lysosomal glucosylceramidase</fullName>
        <shortName evidence="1">NLGase</shortName>
        <ecNumber evidence="1">3.2.1.45</ecNumber>
    </recommendedName>
</protein>
<dbReference type="EC" id="3.2.1.45" evidence="1"/>
<dbReference type="Pfam" id="PF12215">
    <property type="entry name" value="Glyco_hydr_116N"/>
    <property type="match status" value="1"/>
</dbReference>
<dbReference type="EMBL" id="CAJOBC010000257">
    <property type="protein sequence ID" value="CAF3561744.1"/>
    <property type="molecule type" value="Genomic_DNA"/>
</dbReference>
<keyword evidence="1" id="KW-0326">Glycosidase</keyword>
<comment type="catalytic activity">
    <reaction evidence="1">
        <text>a beta-D-glucosyl-(1&lt;-&gt;1')-N-acylsphing-4-enine + H2O = an N-acylsphing-4-enine + D-glucose</text>
        <dbReference type="Rhea" id="RHEA:13269"/>
        <dbReference type="ChEBI" id="CHEBI:4167"/>
        <dbReference type="ChEBI" id="CHEBI:15377"/>
        <dbReference type="ChEBI" id="CHEBI:22801"/>
        <dbReference type="ChEBI" id="CHEBI:52639"/>
        <dbReference type="EC" id="3.2.1.45"/>
    </reaction>
</comment>
<dbReference type="PANTHER" id="PTHR12654:SF0">
    <property type="entry name" value="NON-LYSOSOMAL GLUCOSYLCERAMIDASE"/>
    <property type="match status" value="1"/>
</dbReference>
<comment type="caution">
    <text evidence="4">The sequence shown here is derived from an EMBL/GenBank/DDBJ whole genome shotgun (WGS) entry which is preliminary data.</text>
</comment>
<dbReference type="InterPro" id="IPR024462">
    <property type="entry name" value="GH116_N"/>
</dbReference>
<keyword evidence="1" id="KW-0378">Hydrolase</keyword>